<organism evidence="10 11">
    <name type="scientific">Vibrio ishigakensis</name>
    <dbReference type="NCBI Taxonomy" id="1481914"/>
    <lineage>
        <taxon>Bacteria</taxon>
        <taxon>Pseudomonadati</taxon>
        <taxon>Pseudomonadota</taxon>
        <taxon>Gammaproteobacteria</taxon>
        <taxon>Vibrionales</taxon>
        <taxon>Vibrionaceae</taxon>
        <taxon>Vibrio</taxon>
    </lineage>
</organism>
<dbReference type="InterPro" id="IPR038236">
    <property type="entry name" value="GlpG_N_sf"/>
</dbReference>
<dbReference type="InterPro" id="IPR022732">
    <property type="entry name" value="Peptidase_S54_GlpG_N"/>
</dbReference>
<dbReference type="PANTHER" id="PTHR43066:SF26">
    <property type="entry name" value="RHOMBOID PROTEASE GLPG"/>
    <property type="match status" value="1"/>
</dbReference>
<dbReference type="GO" id="GO:0006508">
    <property type="term" value="P:proteolysis"/>
    <property type="evidence" value="ECO:0007669"/>
    <property type="project" value="InterPro"/>
</dbReference>
<gene>
    <name evidence="10" type="ORF">JCM19241_2133</name>
</gene>
<reference evidence="10 11" key="2">
    <citation type="submission" date="2015-01" db="EMBL/GenBank/DDBJ databases">
        <authorList>
            <consortium name="NBRP consortium"/>
            <person name="Sawabe T."/>
            <person name="Meirelles P."/>
            <person name="Feng G."/>
            <person name="Sayaka M."/>
            <person name="Hattori M."/>
            <person name="Ohkuma M."/>
        </authorList>
    </citation>
    <scope>NUCLEOTIDE SEQUENCE [LARGE SCALE GENOMIC DNA]</scope>
    <source>
        <strain evidence="11">JCM 19241</strain>
    </source>
</reference>
<evidence type="ECO:0000256" key="2">
    <source>
        <dbReference type="ARBA" id="ARBA00022475"/>
    </source>
</evidence>
<dbReference type="Gene3D" id="1.20.1540.10">
    <property type="entry name" value="Rhomboid-like"/>
    <property type="match status" value="1"/>
</dbReference>
<feature type="transmembrane region" description="Helical" evidence="7">
    <location>
        <begin position="229"/>
        <end position="250"/>
    </location>
</feature>
<dbReference type="SUPFAM" id="SSF144091">
    <property type="entry name" value="Rhomboid-like"/>
    <property type="match status" value="1"/>
</dbReference>
<feature type="transmembrane region" description="Helical" evidence="7">
    <location>
        <begin position="181"/>
        <end position="198"/>
    </location>
</feature>
<dbReference type="AlphaFoldDB" id="A0A0B8QPB6"/>
<feature type="domain" description="Peptidase S54 rhomboid" evidence="8">
    <location>
        <begin position="117"/>
        <end position="252"/>
    </location>
</feature>
<dbReference type="InterPro" id="IPR022764">
    <property type="entry name" value="Peptidase_S54_rhomboid_dom"/>
</dbReference>
<dbReference type="GO" id="GO:0016020">
    <property type="term" value="C:membrane"/>
    <property type="evidence" value="ECO:0007669"/>
    <property type="project" value="UniProtKB-SubCell"/>
</dbReference>
<evidence type="ECO:0000256" key="3">
    <source>
        <dbReference type="ARBA" id="ARBA00022519"/>
    </source>
</evidence>
<keyword evidence="2" id="KW-1003">Cell membrane</keyword>
<evidence type="ECO:0000259" key="8">
    <source>
        <dbReference type="Pfam" id="PF01694"/>
    </source>
</evidence>
<feature type="transmembrane region" description="Helical" evidence="7">
    <location>
        <begin position="122"/>
        <end position="145"/>
    </location>
</feature>
<comment type="caution">
    <text evidence="10">The sequence shown here is derived from an EMBL/GenBank/DDBJ whole genome shotgun (WGS) entry which is preliminary data.</text>
</comment>
<feature type="transmembrane region" description="Helical" evidence="7">
    <location>
        <begin position="157"/>
        <end position="175"/>
    </location>
</feature>
<evidence type="ECO:0000256" key="1">
    <source>
        <dbReference type="ARBA" id="ARBA00004141"/>
    </source>
</evidence>
<dbReference type="NCBIfam" id="TIGR04239">
    <property type="entry name" value="rhombo_GlpG"/>
    <property type="match status" value="1"/>
</dbReference>
<dbReference type="InterPro" id="IPR035952">
    <property type="entry name" value="Rhomboid-like_sf"/>
</dbReference>
<keyword evidence="4 7" id="KW-0812">Transmembrane</keyword>
<name>A0A0B8QPB6_9VIBR</name>
<evidence type="ECO:0000313" key="11">
    <source>
        <dbReference type="Proteomes" id="UP000031666"/>
    </source>
</evidence>
<evidence type="ECO:0000256" key="5">
    <source>
        <dbReference type="ARBA" id="ARBA00022989"/>
    </source>
</evidence>
<dbReference type="Gene3D" id="3.30.70.2350">
    <property type="match status" value="1"/>
</dbReference>
<proteinExistence type="predicted"/>
<keyword evidence="5 7" id="KW-1133">Transmembrane helix</keyword>
<protein>
    <submittedName>
        <fullName evidence="10">GlpG protein</fullName>
    </submittedName>
</protein>
<evidence type="ECO:0000313" key="10">
    <source>
        <dbReference type="EMBL" id="GAM78842.1"/>
    </source>
</evidence>
<comment type="subcellular location">
    <subcellularLocation>
        <location evidence="1">Membrane</location>
        <topology evidence="1">Multi-pass membrane protein</topology>
    </subcellularLocation>
</comment>
<sequence>MASQGVTLSQMPEGDGMFALWLHDEEQIDRVQQELKTFSSNPHHNRYQAASWEVADSRKQVFRYSSPNMMQMLKAKAGVVTLGIMAICILLYIPRLIGWQQQIFEWFHFPAFASQQFQVWRYFSHAVLHFSILHITFNLLWWWQLGGDIEQRLGKGRLLKIFLVSALLSGCAQYWIEGANFGGLSGVVYALVGYFWVMTARAPQIGLIIQKPILVFMLIWLVLGFVQPYMAIANAAHLAGLLAGLMLGWFDSSKPQLT</sequence>
<dbReference type="EMBL" id="BBSC01000020">
    <property type="protein sequence ID" value="GAM78842.1"/>
    <property type="molecule type" value="Genomic_DNA"/>
</dbReference>
<dbReference type="InterPro" id="IPR023662">
    <property type="entry name" value="Rhomboid_protease_GlpG"/>
</dbReference>
<keyword evidence="6 7" id="KW-0472">Membrane</keyword>
<dbReference type="Proteomes" id="UP000031666">
    <property type="component" value="Unassembled WGS sequence"/>
</dbReference>
<dbReference type="GO" id="GO:0004252">
    <property type="term" value="F:serine-type endopeptidase activity"/>
    <property type="evidence" value="ECO:0007669"/>
    <property type="project" value="InterPro"/>
</dbReference>
<dbReference type="Pfam" id="PF01694">
    <property type="entry name" value="Rhomboid"/>
    <property type="match status" value="1"/>
</dbReference>
<evidence type="ECO:0000256" key="6">
    <source>
        <dbReference type="ARBA" id="ARBA00023136"/>
    </source>
</evidence>
<dbReference type="PANTHER" id="PTHR43066">
    <property type="entry name" value="RHOMBOID-RELATED PROTEIN"/>
    <property type="match status" value="1"/>
</dbReference>
<keyword evidence="3" id="KW-0997">Cell inner membrane</keyword>
<dbReference type="STRING" id="1481914.JCM19241_2133"/>
<evidence type="ECO:0000256" key="4">
    <source>
        <dbReference type="ARBA" id="ARBA00022692"/>
    </source>
</evidence>
<feature type="transmembrane region" description="Helical" evidence="7">
    <location>
        <begin position="77"/>
        <end position="97"/>
    </location>
</feature>
<accession>A0A0B8QPB6</accession>
<feature type="transmembrane region" description="Helical" evidence="7">
    <location>
        <begin position="205"/>
        <end position="223"/>
    </location>
</feature>
<evidence type="ECO:0000259" key="9">
    <source>
        <dbReference type="Pfam" id="PF12122"/>
    </source>
</evidence>
<reference evidence="10 11" key="1">
    <citation type="submission" date="2015-01" db="EMBL/GenBank/DDBJ databases">
        <title>Vibrio sp. C94 JCM 19241 whole genome shotgun sequence.</title>
        <authorList>
            <person name="Sawabe T."/>
            <person name="Meirelles P."/>
            <person name="Feng G."/>
            <person name="Sayaka M."/>
            <person name="Hattori M."/>
            <person name="Ohkuma M."/>
        </authorList>
    </citation>
    <scope>NUCLEOTIDE SEQUENCE [LARGE SCALE GENOMIC DNA]</scope>
    <source>
        <strain evidence="11">JCM 19241</strain>
    </source>
</reference>
<dbReference type="Pfam" id="PF12122">
    <property type="entry name" value="Rhomboid_N"/>
    <property type="match status" value="1"/>
</dbReference>
<feature type="domain" description="Peptidase S54 GlpG peptidase N-terminal" evidence="9">
    <location>
        <begin position="1"/>
        <end position="67"/>
    </location>
</feature>
<evidence type="ECO:0000256" key="7">
    <source>
        <dbReference type="SAM" id="Phobius"/>
    </source>
</evidence>